<evidence type="ECO:0000256" key="1">
    <source>
        <dbReference type="ARBA" id="ARBA00012552"/>
    </source>
</evidence>
<dbReference type="PROSITE" id="PS50020">
    <property type="entry name" value="WW_DOMAIN_2"/>
    <property type="match status" value="1"/>
</dbReference>
<dbReference type="PANTHER" id="PTHR47958">
    <property type="entry name" value="ATP-DEPENDENT RNA HELICASE DBP3"/>
    <property type="match status" value="1"/>
</dbReference>
<dbReference type="SUPFAM" id="SSF52540">
    <property type="entry name" value="P-loop containing nucleoside triphosphate hydrolases"/>
    <property type="match status" value="1"/>
</dbReference>
<dbReference type="Gene3D" id="3.40.50.300">
    <property type="entry name" value="P-loop containing nucleotide triphosphate hydrolases"/>
    <property type="match status" value="2"/>
</dbReference>
<dbReference type="Pfam" id="PF00271">
    <property type="entry name" value="Helicase_C"/>
    <property type="match status" value="1"/>
</dbReference>
<dbReference type="GO" id="GO:0003723">
    <property type="term" value="F:RNA binding"/>
    <property type="evidence" value="ECO:0007669"/>
    <property type="project" value="UniProtKB-KW"/>
</dbReference>
<evidence type="ECO:0000256" key="6">
    <source>
        <dbReference type="ARBA" id="ARBA00022884"/>
    </source>
</evidence>
<keyword evidence="4" id="KW-0347">Helicase</keyword>
<feature type="compositionally biased region" description="Gly residues" evidence="7">
    <location>
        <begin position="1015"/>
        <end position="1033"/>
    </location>
</feature>
<feature type="region of interest" description="Disordered" evidence="7">
    <location>
        <begin position="945"/>
        <end position="1108"/>
    </location>
</feature>
<dbReference type="AlphaFoldDB" id="A0A9Q0FQ00"/>
<evidence type="ECO:0000256" key="5">
    <source>
        <dbReference type="ARBA" id="ARBA00022840"/>
    </source>
</evidence>
<evidence type="ECO:0000256" key="3">
    <source>
        <dbReference type="ARBA" id="ARBA00022801"/>
    </source>
</evidence>
<feature type="compositionally biased region" description="Low complexity" evidence="7">
    <location>
        <begin position="187"/>
        <end position="223"/>
    </location>
</feature>
<dbReference type="SMART" id="SM00456">
    <property type="entry name" value="WW"/>
    <property type="match status" value="1"/>
</dbReference>
<keyword evidence="5" id="KW-0067">ATP-binding</keyword>
<feature type="signal peptide" evidence="8">
    <location>
        <begin position="1"/>
        <end position="34"/>
    </location>
</feature>
<feature type="compositionally biased region" description="Gly residues" evidence="7">
    <location>
        <begin position="1056"/>
        <end position="1065"/>
    </location>
</feature>
<feature type="compositionally biased region" description="Basic and acidic residues" evidence="7">
    <location>
        <begin position="945"/>
        <end position="954"/>
    </location>
</feature>
<dbReference type="InterPro" id="IPR027417">
    <property type="entry name" value="P-loop_NTPase"/>
</dbReference>
<reference evidence="12" key="2">
    <citation type="journal article" date="2023" name="Plants (Basel)">
        <title>Annotation of the Turnera subulata (Passifloraceae) Draft Genome Reveals the S-Locus Evolved after the Divergence of Turneroideae from Passifloroideae in a Stepwise Manner.</title>
        <authorList>
            <person name="Henning P.M."/>
            <person name="Roalson E.H."/>
            <person name="Mir W."/>
            <person name="McCubbin A.G."/>
            <person name="Shore J.S."/>
        </authorList>
    </citation>
    <scope>NUCLEOTIDE SEQUENCE</scope>
    <source>
        <strain evidence="12">F60SS</strain>
    </source>
</reference>
<dbReference type="GO" id="GO:0003724">
    <property type="term" value="F:RNA helicase activity"/>
    <property type="evidence" value="ECO:0007669"/>
    <property type="project" value="UniProtKB-EC"/>
</dbReference>
<dbReference type="OrthoDB" id="196131at2759"/>
<feature type="region of interest" description="Disordered" evidence="7">
    <location>
        <begin position="82"/>
        <end position="127"/>
    </location>
</feature>
<feature type="compositionally biased region" description="Polar residues" evidence="7">
    <location>
        <begin position="227"/>
        <end position="238"/>
    </location>
</feature>
<dbReference type="SUPFAM" id="SSF51045">
    <property type="entry name" value="WW domain"/>
    <property type="match status" value="1"/>
</dbReference>
<keyword evidence="13" id="KW-1185">Reference proteome</keyword>
<dbReference type="InterPro" id="IPR036020">
    <property type="entry name" value="WW_dom_sf"/>
</dbReference>
<feature type="domain" description="WW" evidence="9">
    <location>
        <begin position="50"/>
        <end position="84"/>
    </location>
</feature>
<dbReference type="PROSITE" id="PS00039">
    <property type="entry name" value="DEAD_ATP_HELICASE"/>
    <property type="match status" value="1"/>
</dbReference>
<dbReference type="CDD" id="cd00201">
    <property type="entry name" value="WW"/>
    <property type="match status" value="1"/>
</dbReference>
<dbReference type="CDD" id="cd18787">
    <property type="entry name" value="SF2_C_DEAD"/>
    <property type="match status" value="1"/>
</dbReference>
<dbReference type="Pfam" id="PF00270">
    <property type="entry name" value="DEAD"/>
    <property type="match status" value="1"/>
</dbReference>
<accession>A0A9Q0FQ00</accession>
<dbReference type="SMART" id="SM00490">
    <property type="entry name" value="HELICc"/>
    <property type="match status" value="1"/>
</dbReference>
<feature type="region of interest" description="Disordered" evidence="7">
    <location>
        <begin position="1146"/>
        <end position="1179"/>
    </location>
</feature>
<keyword evidence="8" id="KW-0732">Signal</keyword>
<dbReference type="EC" id="3.6.4.13" evidence="1"/>
<evidence type="ECO:0000256" key="4">
    <source>
        <dbReference type="ARBA" id="ARBA00022806"/>
    </source>
</evidence>
<feature type="chain" id="PRO_5040451080" description="RNA helicase" evidence="8">
    <location>
        <begin position="35"/>
        <end position="1179"/>
    </location>
</feature>
<dbReference type="InterPro" id="IPR000629">
    <property type="entry name" value="RNA-helicase_DEAD-box_CS"/>
</dbReference>
<dbReference type="InterPro" id="IPR011545">
    <property type="entry name" value="DEAD/DEAH_box_helicase_dom"/>
</dbReference>
<gene>
    <name evidence="12" type="ORF">Tsubulata_037534</name>
</gene>
<feature type="compositionally biased region" description="Basic and acidic residues" evidence="7">
    <location>
        <begin position="1068"/>
        <end position="1097"/>
    </location>
</feature>
<dbReference type="SMART" id="SM00487">
    <property type="entry name" value="DEXDc"/>
    <property type="match status" value="1"/>
</dbReference>
<reference evidence="12" key="1">
    <citation type="submission" date="2022-02" db="EMBL/GenBank/DDBJ databases">
        <authorList>
            <person name="Henning P.M."/>
            <person name="McCubbin A.G."/>
            <person name="Shore J.S."/>
        </authorList>
    </citation>
    <scope>NUCLEOTIDE SEQUENCE</scope>
    <source>
        <strain evidence="12">F60SS</strain>
        <tissue evidence="12">Leaves</tissue>
    </source>
</reference>
<feature type="region of interest" description="Disordered" evidence="7">
    <location>
        <begin position="187"/>
        <end position="239"/>
    </location>
</feature>
<evidence type="ECO:0000313" key="12">
    <source>
        <dbReference type="EMBL" id="KAJ4834336.1"/>
    </source>
</evidence>
<dbReference type="PROSITE" id="PS51194">
    <property type="entry name" value="HELICASE_CTER"/>
    <property type="match status" value="1"/>
</dbReference>
<evidence type="ECO:0000256" key="2">
    <source>
        <dbReference type="ARBA" id="ARBA00022741"/>
    </source>
</evidence>
<feature type="domain" description="Helicase C-terminal" evidence="11">
    <location>
        <begin position="799"/>
        <end position="943"/>
    </location>
</feature>
<feature type="region of interest" description="Disordered" evidence="7">
    <location>
        <begin position="33"/>
        <end position="57"/>
    </location>
</feature>
<feature type="region of interest" description="Disordered" evidence="7">
    <location>
        <begin position="300"/>
        <end position="342"/>
    </location>
</feature>
<dbReference type="FunFam" id="3.40.50.300:FF:000008">
    <property type="entry name" value="ATP-dependent RNA helicase RhlB"/>
    <property type="match status" value="1"/>
</dbReference>
<feature type="domain" description="Helicase ATP-binding" evidence="10">
    <location>
        <begin position="609"/>
        <end position="770"/>
    </location>
</feature>
<dbReference type="InterPro" id="IPR014001">
    <property type="entry name" value="Helicase_ATP-bd"/>
</dbReference>
<protein>
    <recommendedName>
        <fullName evidence="1">RNA helicase</fullName>
        <ecNumber evidence="1">3.6.4.13</ecNumber>
    </recommendedName>
</protein>
<dbReference type="Proteomes" id="UP001141552">
    <property type="component" value="Unassembled WGS sequence"/>
</dbReference>
<organism evidence="12 13">
    <name type="scientific">Turnera subulata</name>
    <dbReference type="NCBI Taxonomy" id="218843"/>
    <lineage>
        <taxon>Eukaryota</taxon>
        <taxon>Viridiplantae</taxon>
        <taxon>Streptophyta</taxon>
        <taxon>Embryophyta</taxon>
        <taxon>Tracheophyta</taxon>
        <taxon>Spermatophyta</taxon>
        <taxon>Magnoliopsida</taxon>
        <taxon>eudicotyledons</taxon>
        <taxon>Gunneridae</taxon>
        <taxon>Pentapetalae</taxon>
        <taxon>rosids</taxon>
        <taxon>fabids</taxon>
        <taxon>Malpighiales</taxon>
        <taxon>Passifloraceae</taxon>
        <taxon>Turnera</taxon>
    </lineage>
</organism>
<dbReference type="EMBL" id="JAKUCV010004725">
    <property type="protein sequence ID" value="KAJ4834336.1"/>
    <property type="molecule type" value="Genomic_DNA"/>
</dbReference>
<keyword evidence="2" id="KW-0547">Nucleotide-binding</keyword>
<dbReference type="PROSITE" id="PS01159">
    <property type="entry name" value="WW_DOMAIN_1"/>
    <property type="match status" value="1"/>
</dbReference>
<keyword evidence="6" id="KW-0694">RNA-binding</keyword>
<evidence type="ECO:0000313" key="13">
    <source>
        <dbReference type="Proteomes" id="UP001141552"/>
    </source>
</evidence>
<proteinExistence type="predicted"/>
<dbReference type="GO" id="GO:0005524">
    <property type="term" value="F:ATP binding"/>
    <property type="evidence" value="ECO:0007669"/>
    <property type="project" value="UniProtKB-KW"/>
</dbReference>
<evidence type="ECO:0000256" key="7">
    <source>
        <dbReference type="SAM" id="MobiDB-lite"/>
    </source>
</evidence>
<feature type="compositionally biased region" description="Polar residues" evidence="7">
    <location>
        <begin position="101"/>
        <end position="111"/>
    </location>
</feature>
<evidence type="ECO:0000259" key="10">
    <source>
        <dbReference type="PROSITE" id="PS51192"/>
    </source>
</evidence>
<dbReference type="Gene3D" id="2.20.70.10">
    <property type="match status" value="1"/>
</dbReference>
<dbReference type="GO" id="GO:0016787">
    <property type="term" value="F:hydrolase activity"/>
    <property type="evidence" value="ECO:0007669"/>
    <property type="project" value="UniProtKB-KW"/>
</dbReference>
<dbReference type="PROSITE" id="PS51192">
    <property type="entry name" value="HELICASE_ATP_BIND_1"/>
    <property type="match status" value="1"/>
</dbReference>
<evidence type="ECO:0000256" key="8">
    <source>
        <dbReference type="SAM" id="SignalP"/>
    </source>
</evidence>
<keyword evidence="3" id="KW-0378">Hydrolase</keyword>
<comment type="caution">
    <text evidence="12">The sequence shown here is derived from an EMBL/GenBank/DDBJ whole genome shotgun (WGS) entry which is preliminary data.</text>
</comment>
<feature type="compositionally biased region" description="Low complexity" evidence="7">
    <location>
        <begin position="251"/>
        <end position="270"/>
    </location>
</feature>
<dbReference type="Pfam" id="PF00397">
    <property type="entry name" value="WW"/>
    <property type="match status" value="1"/>
</dbReference>
<name>A0A9Q0FQ00_9ROSI</name>
<feature type="compositionally biased region" description="Polar residues" evidence="7">
    <location>
        <begin position="300"/>
        <end position="322"/>
    </location>
</feature>
<evidence type="ECO:0000259" key="11">
    <source>
        <dbReference type="PROSITE" id="PS51194"/>
    </source>
</evidence>
<dbReference type="InterPro" id="IPR001202">
    <property type="entry name" value="WW_dom"/>
</dbReference>
<feature type="region of interest" description="Disordered" evidence="7">
    <location>
        <begin position="251"/>
        <end position="285"/>
    </location>
</feature>
<sequence length="1179" mass="128432">MPESSRKLVNFSCLLVAKVLSWFLDHFGTGMAAAESDPSSLGPRYAPEDPTLPKPWTGLIDGSTGLKYYWNPETNVTQYEKPVSAPVPVPSGPPASATTPQLAQIPTTHPAQPNGLLAQSVQQQGQQQVSQLPQPHGQAMAQWQGPAGSQVSVQHGAQQQGSQLRQTMQQTGQLGVMQHPGQQMMPYMGQQMPQQQGGQLLAQQPMQQQAPHQQMPQQTGQHMVQHHSLQTPQPQGQHPYQHLQYGAYQQSVYPPGQQSSSQQQTQPSPQGLQFPSQHDYNGELPKRDVDFHQRNQVGFSPSQFQQTGASSSQNQLAGSNAASMPPTGGQLAHPQHYGGPVVNMQQPVPMVQLQPTGTDLVHQQHGPRFQNQMANPLIHSQQSNAPLGGLKMGYENNAQGRAADDGYFSAKMEGSAMKPHQPKFAALPRERSQQEPRTGGVPFHGGGYESAGHAMHNMNSHAPCRPTFPNNAMIRPPFLGSSELANLSPAEVYCQEHEVTATGDNVPAPFMTFEATGFPPEILRDVSLTLPQFQVHCTRFENLWAWCDICSRGGAFVVRCSAIGTLMHATSILIFGGCKMTSWSLSCASSRKLHSAGFPSPTPIQAQTWPIALQRRDIVAIAKTGSGKTLGYLIPAFILLRQRHNNPQDGPTVLVLAPTRELATQIQDECLYGGAPKGPQLKELDRGADIVVATPGRLNDILEMKKINFQQISLLVLDEADRMLDMGFEPQIRKIVNEIPPKRQTLMYTATWPKEVRKIASDLLVNPVQVNIGSVDELAANKSITQYVEMVPLMEKERRLEQILRAQERGSKVIIFCSTKRLCDQLARNIGRNFSTATIHGDKSQGERDWVLNQFRSGKSSILVATDVAARGLDIKDIRVVINYDFPNGIEDYVHRIGRTGRAGATGVSYTFFSEQDWKHAADLVKVLEGANQFVPPEVREIASRGGFGKDRGGMNRFDSGRGGSVGRWDSQGRGMRDGGFGGRGGMRDVSFGGRGGMRDSNFGGHGGMRDSNFGGHGGVRDGGFGGRGGGRDGPFSNHGGRNDMFSGRGGRGRDFGGPVGGHAGWGRNERGPHDRYSNMDGRGRGRGRGRFDESKASETGMSTMKPAEHGTAISGTEHLAPNYPEAAAEQVHPEATQKKLQQSLAFNHRLKLKDPDGAPLHEAAPFTQEGESCHLHQD</sequence>
<evidence type="ECO:0000259" key="9">
    <source>
        <dbReference type="PROSITE" id="PS50020"/>
    </source>
</evidence>
<dbReference type="InterPro" id="IPR001650">
    <property type="entry name" value="Helicase_C-like"/>
</dbReference>